<protein>
    <recommendedName>
        <fullName evidence="2">Glycosyl transferase family 1 domain-containing protein</fullName>
    </recommendedName>
</protein>
<evidence type="ECO:0000256" key="1">
    <source>
        <dbReference type="ARBA" id="ARBA00022679"/>
    </source>
</evidence>
<dbReference type="PANTHER" id="PTHR46401">
    <property type="entry name" value="GLYCOSYLTRANSFERASE WBBK-RELATED"/>
    <property type="match status" value="1"/>
</dbReference>
<dbReference type="GO" id="GO:0016757">
    <property type="term" value="F:glycosyltransferase activity"/>
    <property type="evidence" value="ECO:0007669"/>
    <property type="project" value="InterPro"/>
</dbReference>
<dbReference type="Proteomes" id="UP000218238">
    <property type="component" value="Unassembled WGS sequence"/>
</dbReference>
<dbReference type="SUPFAM" id="SSF53756">
    <property type="entry name" value="UDP-Glycosyltransferase/glycogen phosphorylase"/>
    <property type="match status" value="1"/>
</dbReference>
<feature type="domain" description="Glycosyl transferase family 1" evidence="2">
    <location>
        <begin position="199"/>
        <end position="364"/>
    </location>
</feature>
<evidence type="ECO:0000313" key="4">
    <source>
        <dbReference type="Proteomes" id="UP000218238"/>
    </source>
</evidence>
<dbReference type="Gene3D" id="3.40.50.2000">
    <property type="entry name" value="Glycogen Phosphorylase B"/>
    <property type="match status" value="2"/>
</dbReference>
<comment type="caution">
    <text evidence="3">The sequence shown here is derived from an EMBL/GenBank/DDBJ whole genome shotgun (WGS) entry which is preliminary data.</text>
</comment>
<dbReference type="OrthoDB" id="9790710at2"/>
<dbReference type="AlphaFoldDB" id="A0A2A2TCI6"/>
<reference evidence="3 4" key="1">
    <citation type="submission" date="2017-08" db="EMBL/GenBank/DDBJ databases">
        <title>Draft genome sequence of filamentous cyanobacterium Calothrix elsteri CCALA 953.</title>
        <authorList>
            <person name="Gagunashvili A.N."/>
            <person name="Elster J."/>
            <person name="Andresson O.S."/>
        </authorList>
    </citation>
    <scope>NUCLEOTIDE SEQUENCE [LARGE SCALE GENOMIC DNA]</scope>
    <source>
        <strain evidence="3 4">CCALA 953</strain>
    </source>
</reference>
<evidence type="ECO:0000259" key="2">
    <source>
        <dbReference type="Pfam" id="PF00534"/>
    </source>
</evidence>
<keyword evidence="4" id="KW-1185">Reference proteome</keyword>
<gene>
    <name evidence="3" type="ORF">CK510_24835</name>
</gene>
<name>A0A2A2TCI6_9CYAN</name>
<dbReference type="PANTHER" id="PTHR46401:SF2">
    <property type="entry name" value="GLYCOSYLTRANSFERASE WBBK-RELATED"/>
    <property type="match status" value="1"/>
</dbReference>
<dbReference type="GO" id="GO:0009103">
    <property type="term" value="P:lipopolysaccharide biosynthetic process"/>
    <property type="evidence" value="ECO:0007669"/>
    <property type="project" value="TreeGrafter"/>
</dbReference>
<proteinExistence type="predicted"/>
<sequence>MSDNKINNSLKVVFLWDWEDNPYKTLLTKHLNSLPIRVEQCVWKSSELPFFLPKVFTKLNFKNINFNNLNVKNIKNNKFDILHFQTLHPFILPKNANNKISSILKIILFVCQSLILKSCGIKLVWTVHEWSNKVDTKNNFSKLQGLIIGYCLDGIITHCDRTKQEVELKCFLKNKSKVFVVPHGNYINYYENTINSLECRQKLGIPEENTVFLIFGYIYRYKGILETIDCFKKLNSHLNQNNLTLLIAGKACEDNLEELINNSICKSKNILFFSEEIPDNQVQIYLNACDCVMIPYKVFTTSGVTLLAMSFGKACIAPQIGFFEDILNDSVAFLYDSHDVNGLFKAMQESVNKKNEMSEMGENNLKLATQYNWEFIAKKTLEVYNNFLIQI</sequence>
<dbReference type="Pfam" id="PF00534">
    <property type="entry name" value="Glycos_transf_1"/>
    <property type="match status" value="1"/>
</dbReference>
<dbReference type="InterPro" id="IPR001296">
    <property type="entry name" value="Glyco_trans_1"/>
</dbReference>
<accession>A0A2A2TCI6</accession>
<dbReference type="EMBL" id="NTFS01000396">
    <property type="protein sequence ID" value="PAX51432.1"/>
    <property type="molecule type" value="Genomic_DNA"/>
</dbReference>
<organism evidence="3 4">
    <name type="scientific">Brunnivagina elsteri CCALA 953</name>
    <dbReference type="NCBI Taxonomy" id="987040"/>
    <lineage>
        <taxon>Bacteria</taxon>
        <taxon>Bacillati</taxon>
        <taxon>Cyanobacteriota</taxon>
        <taxon>Cyanophyceae</taxon>
        <taxon>Nostocales</taxon>
        <taxon>Calotrichaceae</taxon>
        <taxon>Brunnivagina</taxon>
    </lineage>
</organism>
<dbReference type="RefSeq" id="WP_095724222.1">
    <property type="nucleotide sequence ID" value="NZ_NTFS01000396.1"/>
</dbReference>
<keyword evidence="1" id="KW-0808">Transferase</keyword>
<evidence type="ECO:0000313" key="3">
    <source>
        <dbReference type="EMBL" id="PAX51432.1"/>
    </source>
</evidence>